<dbReference type="AlphaFoldDB" id="A0A6A6DAP0"/>
<keyword evidence="2" id="KW-1185">Reference proteome</keyword>
<evidence type="ECO:0000313" key="1">
    <source>
        <dbReference type="EMBL" id="KAF2175259.1"/>
    </source>
</evidence>
<dbReference type="OrthoDB" id="3962484at2759"/>
<evidence type="ECO:0000313" key="2">
    <source>
        <dbReference type="Proteomes" id="UP000800200"/>
    </source>
</evidence>
<name>A0A6A6DAP0_9PEZI</name>
<dbReference type="EMBL" id="ML994738">
    <property type="protein sequence ID" value="KAF2175259.1"/>
    <property type="molecule type" value="Genomic_DNA"/>
</dbReference>
<dbReference type="Proteomes" id="UP000800200">
    <property type="component" value="Unassembled WGS sequence"/>
</dbReference>
<feature type="non-terminal residue" evidence="1">
    <location>
        <position position="1"/>
    </location>
</feature>
<accession>A0A6A6DAP0</accession>
<organism evidence="1 2">
    <name type="scientific">Zopfia rhizophila CBS 207.26</name>
    <dbReference type="NCBI Taxonomy" id="1314779"/>
    <lineage>
        <taxon>Eukaryota</taxon>
        <taxon>Fungi</taxon>
        <taxon>Dikarya</taxon>
        <taxon>Ascomycota</taxon>
        <taxon>Pezizomycotina</taxon>
        <taxon>Dothideomycetes</taxon>
        <taxon>Dothideomycetes incertae sedis</taxon>
        <taxon>Zopfiaceae</taxon>
        <taxon>Zopfia</taxon>
    </lineage>
</organism>
<dbReference type="Gene3D" id="2.40.70.10">
    <property type="entry name" value="Acid Proteases"/>
    <property type="match status" value="1"/>
</dbReference>
<dbReference type="CDD" id="cd00303">
    <property type="entry name" value="retropepsin_like"/>
    <property type="match status" value="1"/>
</dbReference>
<gene>
    <name evidence="1" type="ORF">K469DRAFT_702429</name>
</gene>
<proteinExistence type="predicted"/>
<reference evidence="1" key="1">
    <citation type="journal article" date="2020" name="Stud. Mycol.">
        <title>101 Dothideomycetes genomes: a test case for predicting lifestyles and emergence of pathogens.</title>
        <authorList>
            <person name="Haridas S."/>
            <person name="Albert R."/>
            <person name="Binder M."/>
            <person name="Bloem J."/>
            <person name="Labutti K."/>
            <person name="Salamov A."/>
            <person name="Andreopoulos B."/>
            <person name="Baker S."/>
            <person name="Barry K."/>
            <person name="Bills G."/>
            <person name="Bluhm B."/>
            <person name="Cannon C."/>
            <person name="Castanera R."/>
            <person name="Culley D."/>
            <person name="Daum C."/>
            <person name="Ezra D."/>
            <person name="Gonzalez J."/>
            <person name="Henrissat B."/>
            <person name="Kuo A."/>
            <person name="Liang C."/>
            <person name="Lipzen A."/>
            <person name="Lutzoni F."/>
            <person name="Magnuson J."/>
            <person name="Mondo S."/>
            <person name="Nolan M."/>
            <person name="Ohm R."/>
            <person name="Pangilinan J."/>
            <person name="Park H.-J."/>
            <person name="Ramirez L."/>
            <person name="Alfaro M."/>
            <person name="Sun H."/>
            <person name="Tritt A."/>
            <person name="Yoshinaga Y."/>
            <person name="Zwiers L.-H."/>
            <person name="Turgeon B."/>
            <person name="Goodwin S."/>
            <person name="Spatafora J."/>
            <person name="Crous P."/>
            <person name="Grigoriev I."/>
        </authorList>
    </citation>
    <scope>NUCLEOTIDE SEQUENCE</scope>
    <source>
        <strain evidence="1">CBS 207.26</strain>
    </source>
</reference>
<protein>
    <submittedName>
        <fullName evidence="1">Uncharacterized protein</fullName>
    </submittedName>
</protein>
<sequence length="228" mass="25797">LTGHRSRGTVFIHPRLYQVVKKRLQPMFYHSQKGIPVAGHNNQRTGVVNQFFSANLVIDGHRTTTWFIFFDTGRHDLIIGRKWIESTRTILDLINRRIVWPADSKIDARRDIVIPRKAFTKPTINPMYQEDANKQNKLLDAPAPRRGTSWQVNPAITVASLGPASAPLVTSTISLAPDNTVQQATPATPTAAAPYKLVDYILQVNCSIDALQPYREFAKHHKQDWKPD</sequence>
<dbReference type="InterPro" id="IPR021109">
    <property type="entry name" value="Peptidase_aspartic_dom_sf"/>
</dbReference>